<proteinExistence type="predicted"/>
<dbReference type="PATRIC" id="fig|1229493.5.peg.1001"/>
<organism evidence="1 2">
    <name type="scientific">Vibrio owensii CAIM 1854 = LMG 25443</name>
    <dbReference type="NCBI Taxonomy" id="1229493"/>
    <lineage>
        <taxon>Bacteria</taxon>
        <taxon>Pseudomonadati</taxon>
        <taxon>Pseudomonadota</taxon>
        <taxon>Gammaproteobacteria</taxon>
        <taxon>Vibrionales</taxon>
        <taxon>Vibrionaceae</taxon>
        <taxon>Vibrio</taxon>
    </lineage>
</organism>
<dbReference type="EMBL" id="JPRD01000015">
    <property type="protein sequence ID" value="KIF53175.1"/>
    <property type="molecule type" value="Genomic_DNA"/>
</dbReference>
<evidence type="ECO:0000313" key="1">
    <source>
        <dbReference type="EMBL" id="KIF53175.1"/>
    </source>
</evidence>
<name>A0A0C1Z860_9VIBR</name>
<evidence type="ECO:0000313" key="2">
    <source>
        <dbReference type="Proteomes" id="UP000031586"/>
    </source>
</evidence>
<dbReference type="Proteomes" id="UP000031586">
    <property type="component" value="Unassembled WGS sequence"/>
</dbReference>
<dbReference type="AlphaFoldDB" id="A0A0C1Z860"/>
<sequence>MRRTLIHLAFMVRLGEVNLPVNVIEISVGKYVMLQALEVSQQIIKHRESLVNLYGIPEFLELYKKHSPSIQAVMDEFNCSTFEALTKILSLERIQADGMAMLVMIGVACEMQSPKYSQITDKIAEFTSKE</sequence>
<protein>
    <submittedName>
        <fullName evidence="1">Uncharacterized protein</fullName>
    </submittedName>
</protein>
<gene>
    <name evidence="1" type="ORF">H735_09575</name>
</gene>
<reference evidence="1 2" key="1">
    <citation type="submission" date="2014-07" db="EMBL/GenBank/DDBJ databases">
        <title>Unique and conserved regions in Vibrio harveyi and related species in comparison with the shrimp pathogen Vibrio harveyi CAIM 1792.</title>
        <authorList>
            <person name="Espinoza-Valles I."/>
            <person name="Vora G."/>
            <person name="Leekitcharoenphon P."/>
            <person name="Ussery D."/>
            <person name="Hoj L."/>
            <person name="Gomez-Gil B."/>
        </authorList>
    </citation>
    <scope>NUCLEOTIDE SEQUENCE [LARGE SCALE GENOMIC DNA]</scope>
    <source>
        <strain evidence="2">CAIM 1854 / LMG 25443</strain>
    </source>
</reference>
<comment type="caution">
    <text evidence="1">The sequence shown here is derived from an EMBL/GenBank/DDBJ whole genome shotgun (WGS) entry which is preliminary data.</text>
</comment>
<accession>A0A0C1Z860</accession>